<dbReference type="Proteomes" id="UP000001175">
    <property type="component" value="Chromosome"/>
</dbReference>
<dbReference type="Gene3D" id="3.40.1390.20">
    <property type="entry name" value="HprK N-terminal domain-like"/>
    <property type="match status" value="1"/>
</dbReference>
<dbReference type="eggNOG" id="COG0857">
    <property type="taxonomic scope" value="Bacteria"/>
</dbReference>
<dbReference type="InterPro" id="IPR050500">
    <property type="entry name" value="Phos_Acetyltrans/Butyryltrans"/>
</dbReference>
<dbReference type="InterPro" id="IPR028979">
    <property type="entry name" value="Ser_kin/Pase_Hpr-like_N_sf"/>
</dbReference>
<gene>
    <name evidence="2" type="ordered locus">syc0677_c</name>
</gene>
<dbReference type="EMBL" id="AP008231">
    <property type="protein sequence ID" value="BAD78867.1"/>
    <property type="molecule type" value="Genomic_DNA"/>
</dbReference>
<dbReference type="InterPro" id="IPR027417">
    <property type="entry name" value="P-loop_NTPase"/>
</dbReference>
<dbReference type="PANTHER" id="PTHR43356">
    <property type="entry name" value="PHOSPHATE ACETYLTRANSFERASE"/>
    <property type="match status" value="1"/>
</dbReference>
<dbReference type="Pfam" id="PF13500">
    <property type="entry name" value="AAA_26"/>
    <property type="match status" value="1"/>
</dbReference>
<accession>A0A0H3K1G5</accession>
<protein>
    <recommendedName>
        <fullName evidence="1">DRTGG domain-containing protein</fullName>
    </recommendedName>
</protein>
<evidence type="ECO:0000313" key="2">
    <source>
        <dbReference type="EMBL" id="BAD78867.1"/>
    </source>
</evidence>
<evidence type="ECO:0000259" key="1">
    <source>
        <dbReference type="Pfam" id="PF07085"/>
    </source>
</evidence>
<sequence length="393" mass="42824">MAEYWGGFKTPLKWSDIRHENDPGGKVLPSSPYLLLGSTEAYSGKSALTLGIAQYFQQQGLRIAYGKPLGTCFEDSSVKPGAVLIDEDVRFIAETLNLSEDQRYPTLVMLDPTSVQRRLAQTDSTDYLTQLQQYRDRPPGDIALIEGAGRLVDGQVFSLDLPAVAAALDAPVLLANRWSETGSVDSLLAAQQSLGDRLLGVVLNAVPRSELDHVRETLVPFLEARGIPVLGLLPQSALLRSVSVTELVSRLNAEVLCCRDRLDLMVESLTIGAMNVNSAMEYFRKGRNMAVVTGGDRADIQLAALETSTQCLILTGRVAPLPQIISRAEEMEIPILSVQLDTLTTVEIIDQAFGQVRLHEVVKAQYVSRLVREALDFPRLQSLLGLPAIAAAS</sequence>
<name>A0A0H3K1G5_SYNP6</name>
<evidence type="ECO:0000313" key="3">
    <source>
        <dbReference type="Proteomes" id="UP000001175"/>
    </source>
</evidence>
<feature type="domain" description="DRTGG" evidence="1">
    <location>
        <begin position="246"/>
        <end position="352"/>
    </location>
</feature>
<dbReference type="SUPFAM" id="SSF52540">
    <property type="entry name" value="P-loop containing nucleoside triphosphate hydrolases"/>
    <property type="match status" value="1"/>
</dbReference>
<dbReference type="Gene3D" id="3.40.50.300">
    <property type="entry name" value="P-loop containing nucleotide triphosphate hydrolases"/>
    <property type="match status" value="1"/>
</dbReference>
<dbReference type="GeneID" id="72429711"/>
<dbReference type="RefSeq" id="WP_011242989.1">
    <property type="nucleotide sequence ID" value="NC_006576.1"/>
</dbReference>
<dbReference type="InterPro" id="IPR010766">
    <property type="entry name" value="DRTGG"/>
</dbReference>
<dbReference type="AlphaFoldDB" id="A0A0H3K1G5"/>
<dbReference type="SUPFAM" id="SSF75138">
    <property type="entry name" value="HprK N-terminal domain-like"/>
    <property type="match status" value="1"/>
</dbReference>
<dbReference type="CDD" id="cd03109">
    <property type="entry name" value="DTBS"/>
    <property type="match status" value="1"/>
</dbReference>
<organism evidence="2 3">
    <name type="scientific">Synechococcus sp. (strain ATCC 27144 / PCC 6301 / SAUG 1402/1)</name>
    <name type="common">Anacystis nidulans</name>
    <dbReference type="NCBI Taxonomy" id="269084"/>
    <lineage>
        <taxon>Bacteria</taxon>
        <taxon>Bacillati</taxon>
        <taxon>Cyanobacteriota</taxon>
        <taxon>Cyanophyceae</taxon>
        <taxon>Synechococcales</taxon>
        <taxon>Synechococcaceae</taxon>
        <taxon>Synechococcus</taxon>
    </lineage>
</organism>
<proteinExistence type="predicted"/>
<dbReference type="KEGG" id="syc:syc0677_c"/>
<reference evidence="2 3" key="1">
    <citation type="journal article" date="2007" name="Photosyn. Res.">
        <title>Complete nucleotide sequence of the freshwater unicellular cyanobacterium Synechococcus elongatus PCC 6301 chromosome: gene content and organization.</title>
        <authorList>
            <person name="Sugita C."/>
            <person name="Ogata K."/>
            <person name="Shikata M."/>
            <person name="Jikuya H."/>
            <person name="Takano J."/>
            <person name="Furumichi M."/>
            <person name="Kanehisa M."/>
            <person name="Omata T."/>
            <person name="Sugiura M."/>
            <person name="Sugita M."/>
        </authorList>
    </citation>
    <scope>NUCLEOTIDE SEQUENCE [LARGE SCALE GENOMIC DNA]</scope>
    <source>
        <strain evidence="3">ATCC 27144 / PCC 6301 / SAUG 1402/1</strain>
    </source>
</reference>
<dbReference type="PANTHER" id="PTHR43356:SF2">
    <property type="entry name" value="PHOSPHATE ACETYLTRANSFERASE"/>
    <property type="match status" value="1"/>
</dbReference>
<dbReference type="Pfam" id="PF07085">
    <property type="entry name" value="DRTGG"/>
    <property type="match status" value="1"/>
</dbReference>